<protein>
    <recommendedName>
        <fullName evidence="4">Alpha-galactosidase NEW3 domain-containing protein</fullName>
    </recommendedName>
</protein>
<dbReference type="EMBL" id="JAAZKV010000009">
    <property type="protein sequence ID" value="NMA44414.1"/>
    <property type="molecule type" value="Genomic_DNA"/>
</dbReference>
<evidence type="ECO:0000313" key="2">
    <source>
        <dbReference type="EMBL" id="NMA44414.1"/>
    </source>
</evidence>
<reference evidence="2 3" key="1">
    <citation type="journal article" date="2020" name="Biotechnol. Biofuels">
        <title>New insights from the biogas microbiome by comprehensive genome-resolved metagenomics of nearly 1600 species originating from multiple anaerobic digesters.</title>
        <authorList>
            <person name="Campanaro S."/>
            <person name="Treu L."/>
            <person name="Rodriguez-R L.M."/>
            <person name="Kovalovszki A."/>
            <person name="Ziels R.M."/>
            <person name="Maus I."/>
            <person name="Zhu X."/>
            <person name="Kougias P.G."/>
            <person name="Basile A."/>
            <person name="Luo G."/>
            <person name="Schluter A."/>
            <person name="Konstantinidis K.T."/>
            <person name="Angelidaki I."/>
        </authorList>
    </citation>
    <scope>NUCLEOTIDE SEQUENCE [LARGE SCALE GENOMIC DNA]</scope>
    <source>
        <strain evidence="2">AS22ysBPME_79</strain>
    </source>
</reference>
<evidence type="ECO:0000256" key="1">
    <source>
        <dbReference type="SAM" id="Phobius"/>
    </source>
</evidence>
<comment type="caution">
    <text evidence="2">The sequence shown here is derived from an EMBL/GenBank/DDBJ whole genome shotgun (WGS) entry which is preliminary data.</text>
</comment>
<keyword evidence="1" id="KW-1133">Transmembrane helix</keyword>
<keyword evidence="1" id="KW-0812">Transmembrane</keyword>
<feature type="transmembrane region" description="Helical" evidence="1">
    <location>
        <begin position="220"/>
        <end position="245"/>
    </location>
</feature>
<proteinExistence type="predicted"/>
<name>A0A7K4BYS7_9ARCH</name>
<gene>
    <name evidence="2" type="ORF">GX950_01205</name>
</gene>
<evidence type="ECO:0000313" key="3">
    <source>
        <dbReference type="Proteomes" id="UP000526302"/>
    </source>
</evidence>
<organism evidence="2 3">
    <name type="scientific">Candidatus Iainarchaeum sp</name>
    <dbReference type="NCBI Taxonomy" id="3101447"/>
    <lineage>
        <taxon>Archaea</taxon>
        <taxon>Candidatus Iainarchaeota</taxon>
        <taxon>Candidatus Iainarchaeia</taxon>
        <taxon>Candidatus Iainarchaeales</taxon>
        <taxon>Candidatus Iainarchaeaceae</taxon>
        <taxon>Candidatus Iainarchaeum</taxon>
    </lineage>
</organism>
<accession>A0A7K4BYS7</accession>
<keyword evidence="1" id="KW-0472">Membrane</keyword>
<evidence type="ECO:0008006" key="4">
    <source>
        <dbReference type="Google" id="ProtNLM"/>
    </source>
</evidence>
<sequence length="246" mass="28002">MSSVFSLRLIGPVYTDLNGEDYVGSILPGSTIELTFSKQFDRFLSLKLISQLPNGFESKIVEEVDYSKLFIYSPKNASLGAYPLTLEFVGEKESVVFKVYFLIEKELLNVSSDNYFVYSGVGDKAVYDFTFINNSHADVNFTVMNELPWFWNSDSFFKQDALKIFVPARSTKKGSMIVYPRKQGETIFNTTILFDNSSESRAFSLRLNATPSIKGKMESVFFGLPFYSFSLMPNYLINGLFSLYFN</sequence>
<dbReference type="AlphaFoldDB" id="A0A7K4BYS7"/>
<dbReference type="Proteomes" id="UP000526302">
    <property type="component" value="Unassembled WGS sequence"/>
</dbReference>